<dbReference type="GO" id="GO:0140097">
    <property type="term" value="F:catalytic activity, acting on DNA"/>
    <property type="evidence" value="ECO:0007669"/>
    <property type="project" value="UniProtKB-ARBA"/>
</dbReference>
<keyword evidence="2" id="KW-0347">Helicase</keyword>
<evidence type="ECO:0000313" key="3">
    <source>
        <dbReference type="Proteomes" id="UP000067738"/>
    </source>
</evidence>
<reference evidence="2 3" key="1">
    <citation type="submission" date="2015-04" db="EMBL/GenBank/DDBJ databases">
        <title>The complete genome sequence of the rumen methanogen Methanobrevibacter millerae SM9.</title>
        <authorList>
            <person name="Leahy S.C."/>
            <person name="Kelly W.J."/>
            <person name="Pacheco D.M."/>
            <person name="Li D."/>
            <person name="Altermann E."/>
            <person name="Attwood G.T."/>
        </authorList>
    </citation>
    <scope>NUCLEOTIDE SEQUENCE [LARGE SCALE GENOMIC DNA]</scope>
    <source>
        <strain evidence="2 3">SM9</strain>
    </source>
</reference>
<dbReference type="GO" id="GO:0005524">
    <property type="term" value="F:ATP binding"/>
    <property type="evidence" value="ECO:0007669"/>
    <property type="project" value="InterPro"/>
</dbReference>
<dbReference type="Gene3D" id="3.40.50.300">
    <property type="entry name" value="P-loop containing nucleotide triphosphate hydrolases"/>
    <property type="match status" value="2"/>
</dbReference>
<dbReference type="SUPFAM" id="SSF52540">
    <property type="entry name" value="P-loop containing nucleoside triphosphate hydrolases"/>
    <property type="match status" value="2"/>
</dbReference>
<dbReference type="GeneID" id="26736181"/>
<dbReference type="Pfam" id="PF00271">
    <property type="entry name" value="Helicase_C"/>
    <property type="match status" value="1"/>
</dbReference>
<proteinExistence type="predicted"/>
<dbReference type="Proteomes" id="UP000067738">
    <property type="component" value="Chromosome"/>
</dbReference>
<protein>
    <submittedName>
        <fullName evidence="2">Helicase</fullName>
    </submittedName>
</protein>
<evidence type="ECO:0000259" key="1">
    <source>
        <dbReference type="PROSITE" id="PS51194"/>
    </source>
</evidence>
<dbReference type="SMART" id="SM00487">
    <property type="entry name" value="DEXDc"/>
    <property type="match status" value="1"/>
</dbReference>
<dbReference type="OrthoDB" id="6396at2157"/>
<keyword evidence="2" id="KW-0067">ATP-binding</keyword>
<dbReference type="PATRIC" id="fig|230361.4.peg.1263"/>
<dbReference type="InterPro" id="IPR027417">
    <property type="entry name" value="P-loop_NTPase"/>
</dbReference>
<organism evidence="2 3">
    <name type="scientific">Methanobrevibacter millerae</name>
    <dbReference type="NCBI Taxonomy" id="230361"/>
    <lineage>
        <taxon>Archaea</taxon>
        <taxon>Methanobacteriati</taxon>
        <taxon>Methanobacteriota</taxon>
        <taxon>Methanomada group</taxon>
        <taxon>Methanobacteria</taxon>
        <taxon>Methanobacteriales</taxon>
        <taxon>Methanobacteriaceae</taxon>
        <taxon>Methanobrevibacter</taxon>
    </lineage>
</organism>
<keyword evidence="3" id="KW-1185">Reference proteome</keyword>
<keyword evidence="2" id="KW-0547">Nucleotide-binding</keyword>
<sequence>MSKIVNRLDEIEKTVMDELKDFQRATVERIDYLYRCGQNRILVSDEVGLGKTLVARGTIAKFAKLRKDENDDLVKIVYICSNSTIAEQNLDKLRIVNEIKAESTNTSRLSMQHLNIFNEENDENVLNKYIQLIPLTPETSFKVSNSQGTVDERALMYAILKRVPEFKEYMRNLEKILRFGVKWWDGPRDWFEKQVIECDQKSNGKYIKYMISKITEKLKENELSEPFGQIIRKTKFDKKEVKPYIVKLRLLFADISLDKLDPDLIIMDEFQRFKYLLDSEENSDMDRLTKKFFNSDDLRILMLSATPYKMYSTLDEIDEEQLDTHYKEFFDVIDFLNNTDEKKQEFREIWNDYSIKLKEINKDKTSFIIAKNKAEDAMFKNICRTERITEDKMDDIIDSSDVENQLKVIEEDIVSYMDMQKLLDEMGINANVPIDYVKSSPYLMSFMKHYQLKTKIERYFNDHHEFDMIQKDTLWLNKDDINEYKIISSNNARLENLMCHVLKNNAANLLWVPPSLPYYELTGAFEGTEDFSKTLIFSSWEMVPRMISSLVSYEIERETIGQLSRKINYFSQSRYPSPRMTFSLKDNKATQMTLFSLLYPSKFLADVYDPLDCLNRGLSLKQIEDEVKTKIQDGLKKIEWENTLFDDFRWYYLAPMLLDSPSHVDLWIKQSDDLVESGYYFRKGFLTHYEELKKQYNGFGGKLGKKPDDLENVLCDMAMASPAICAYRAYEKELPYNLIINNFLYTTTQIGRKFIDRMNLPESIAVIDLNFGENSDDAYWKNVLKYSKQGNLQAVFDEYVHLLSNGLDKNNEDRLLIINRKFINSFEFRTASYDVDTLENFKKRMCNKEYENVYLRTHFAVSFTKGKSDEKDTHRKKSIRDAFNMPFRPFVLASTSIGQEGLDFHNYCRRIVHWNLPSNPIDLEQREGRINRFECLAIRQNLAKRYKSDFKKNIWKEIFKKASQKEKVGGSSDLIPYWGINDNTIKIERIVPTYPFSRDEIRYDRLIQILSLYRLTLGQARQEELIDSIIGGIDKKDIKELFINLSPYYKNLN</sequence>
<accession>A0A0U3DSU9</accession>
<dbReference type="PROSITE" id="PS51194">
    <property type="entry name" value="HELICASE_CTER"/>
    <property type="match status" value="1"/>
</dbReference>
<dbReference type="GO" id="GO:0003677">
    <property type="term" value="F:DNA binding"/>
    <property type="evidence" value="ECO:0007669"/>
    <property type="project" value="InterPro"/>
</dbReference>
<dbReference type="GO" id="GO:0004386">
    <property type="term" value="F:helicase activity"/>
    <property type="evidence" value="ECO:0007669"/>
    <property type="project" value="UniProtKB-KW"/>
</dbReference>
<dbReference type="InterPro" id="IPR006935">
    <property type="entry name" value="Helicase/UvrB_N"/>
</dbReference>
<evidence type="ECO:0000313" key="2">
    <source>
        <dbReference type="EMBL" id="ALT69002.1"/>
    </source>
</evidence>
<dbReference type="GO" id="GO:0016787">
    <property type="term" value="F:hydrolase activity"/>
    <property type="evidence" value="ECO:0007669"/>
    <property type="project" value="InterPro"/>
</dbReference>
<dbReference type="InterPro" id="IPR014001">
    <property type="entry name" value="Helicase_ATP-bd"/>
</dbReference>
<dbReference type="Pfam" id="PF04851">
    <property type="entry name" value="ResIII"/>
    <property type="match status" value="1"/>
</dbReference>
<gene>
    <name evidence="2" type="ORF">sm9_1221</name>
</gene>
<dbReference type="InterPro" id="IPR001650">
    <property type="entry name" value="Helicase_C-like"/>
</dbReference>
<dbReference type="AlphaFoldDB" id="A0A0U3DSU9"/>
<dbReference type="SMART" id="SM00490">
    <property type="entry name" value="HELICc"/>
    <property type="match status" value="1"/>
</dbReference>
<dbReference type="RefSeq" id="WP_058739275.1">
    <property type="nucleotide sequence ID" value="NZ_CP011266.1"/>
</dbReference>
<feature type="domain" description="Helicase C-terminal" evidence="1">
    <location>
        <begin position="810"/>
        <end position="975"/>
    </location>
</feature>
<keyword evidence="2" id="KW-0378">Hydrolase</keyword>
<name>A0A0U3DSU9_9EURY</name>
<dbReference type="EMBL" id="CP011266">
    <property type="protein sequence ID" value="ALT69002.1"/>
    <property type="molecule type" value="Genomic_DNA"/>
</dbReference>
<dbReference type="KEGG" id="mmil:sm9_1221"/>